<dbReference type="Proteomes" id="UP000043764">
    <property type="component" value="Unassembled WGS sequence"/>
</dbReference>
<evidence type="ECO:0000313" key="1">
    <source>
        <dbReference type="EMBL" id="CRL09747.1"/>
    </source>
</evidence>
<gene>
    <name evidence="1" type="ORF">NIT7321_00581</name>
</gene>
<accession>A0A0H5CXM2</accession>
<evidence type="ECO:0000313" key="2">
    <source>
        <dbReference type="Proteomes" id="UP000043764"/>
    </source>
</evidence>
<proteinExistence type="predicted"/>
<dbReference type="EMBL" id="CVRL01000006">
    <property type="protein sequence ID" value="CRL09747.1"/>
    <property type="molecule type" value="Genomic_DNA"/>
</dbReference>
<sequence length="260" mass="27128">MSLTMMAIRICAVEALKAAGTLVGEQVLDSEIAPIDVAADGVLRSSRDAPFVAVYTDGAKAAQLGQSGVRSNGMVDLVFSYGVSRAMARSNKETGASEILEGIPATDAAFEATMDILAVQISRALTDGQNPWAQVLGAFVTSWESKEQLRSGTKVDSVRIAAGQLRFSVTVVADPAQGAARPPGGPWADFLHLATQAGIRQLPLIEAALGVEQVGPYPPYEQLLAMTTRVAESLQLYSFGGASRSASIVLPDFSEGAADG</sequence>
<organism evidence="1 2">
    <name type="scientific">Phaeobacter italicus</name>
    <dbReference type="NCBI Taxonomy" id="481446"/>
    <lineage>
        <taxon>Bacteria</taxon>
        <taxon>Pseudomonadati</taxon>
        <taxon>Pseudomonadota</taxon>
        <taxon>Alphaproteobacteria</taxon>
        <taxon>Rhodobacterales</taxon>
        <taxon>Roseobacteraceae</taxon>
        <taxon>Phaeobacter</taxon>
    </lineage>
</organism>
<name>A0A0H5CXM2_9RHOB</name>
<dbReference type="RefSeq" id="WP_131724065.1">
    <property type="nucleotide sequence ID" value="NZ_CVRL01000006.1"/>
</dbReference>
<dbReference type="AlphaFoldDB" id="A0A0H5CXM2"/>
<reference evidence="2" key="1">
    <citation type="submission" date="2015-05" db="EMBL/GenBank/DDBJ databases">
        <authorList>
            <person name="Rodrigo-Torres Lidia"/>
            <person name="Arahal R.David."/>
        </authorList>
    </citation>
    <scope>NUCLEOTIDE SEQUENCE [LARGE SCALE GENOMIC DNA]</scope>
    <source>
        <strain evidence="2">CECT 7321</strain>
    </source>
</reference>
<keyword evidence="2" id="KW-1185">Reference proteome</keyword>
<protein>
    <submittedName>
        <fullName evidence="1">Uncharacterized protein</fullName>
    </submittedName>
</protein>